<gene>
    <name evidence="4" type="ORF">LCGC14_1041950</name>
</gene>
<dbReference type="SMART" id="SM00563">
    <property type="entry name" value="PlsC"/>
    <property type="match status" value="2"/>
</dbReference>
<dbReference type="AlphaFoldDB" id="A0A0F9MRE4"/>
<accession>A0A0F9MRE4</accession>
<evidence type="ECO:0000256" key="1">
    <source>
        <dbReference type="ARBA" id="ARBA00022679"/>
    </source>
</evidence>
<evidence type="ECO:0000313" key="4">
    <source>
        <dbReference type="EMBL" id="KKN09905.1"/>
    </source>
</evidence>
<dbReference type="EMBL" id="LAZR01004296">
    <property type="protein sequence ID" value="KKN09905.1"/>
    <property type="molecule type" value="Genomic_DNA"/>
</dbReference>
<name>A0A0F9MRE4_9ZZZZ</name>
<dbReference type="GO" id="GO:0006654">
    <property type="term" value="P:phosphatidic acid biosynthetic process"/>
    <property type="evidence" value="ECO:0007669"/>
    <property type="project" value="TreeGrafter"/>
</dbReference>
<protein>
    <recommendedName>
        <fullName evidence="3">Phospholipid/glycerol acyltransferase domain-containing protein</fullName>
    </recommendedName>
</protein>
<proteinExistence type="predicted"/>
<dbReference type="InterPro" id="IPR002123">
    <property type="entry name" value="Plipid/glycerol_acylTrfase"/>
</dbReference>
<sequence length="551" mass="63942">MELEKREYRTSEDLEYAKTTEEKELEDLEYSKRHQNWTYKILKYNPIDPLNDLWRYIIKRLDLEHIEGRLQWWAAYIYIKWAARTFWNFKVIYPKGNMFPEYGPVILVGSHESHIDPFFYGSACHRRIRYMSKLDNFKTPLVRTLFTNLGTFKIDRENPEQGWATAKKILAGGECVGIFPEGTRSLDGTLGEFKTGAVRLAVEMQVPIVPMAVIGSRNALPKGNLVMKPTQVIVRVADPIYYDDYNINTISYKEIKRLNDELRQTVFELREGVYGKEEEEELSIGSPEEEKISKFNFMRYLKDIGKGFLRLIDDSWYAFLRSLEEFGVREQFQKPVQCISGDLVCGWSDLMMPYKVIDFEKYIPKEGAAVVCSSHNSEWDVLLLAASVIHHPPRRVLYQMAKQSLFKIPLVNAWVRNHHAFPLKRGEHDVDSYNYAKGILEKGHLVCTYPEGTTNPGDGQLLEGHTGAMRMAIETQVPIILIGITGTENTYPKHAKMLNFYKGSILKAGPPFMEHKKYWGKPMPDYNELKRLTNNMMERIRDLILYNTPDA</sequence>
<comment type="caution">
    <text evidence="4">The sequence shown here is derived from an EMBL/GenBank/DDBJ whole genome shotgun (WGS) entry which is preliminary data.</text>
</comment>
<dbReference type="SUPFAM" id="SSF69593">
    <property type="entry name" value="Glycerol-3-phosphate (1)-acyltransferase"/>
    <property type="match status" value="2"/>
</dbReference>
<dbReference type="PANTHER" id="PTHR10434">
    <property type="entry name" value="1-ACYL-SN-GLYCEROL-3-PHOSPHATE ACYLTRANSFERASE"/>
    <property type="match status" value="1"/>
</dbReference>
<keyword evidence="1" id="KW-0808">Transferase</keyword>
<reference evidence="4" key="1">
    <citation type="journal article" date="2015" name="Nature">
        <title>Complex archaea that bridge the gap between prokaryotes and eukaryotes.</title>
        <authorList>
            <person name="Spang A."/>
            <person name="Saw J.H."/>
            <person name="Jorgensen S.L."/>
            <person name="Zaremba-Niedzwiedzka K."/>
            <person name="Martijn J."/>
            <person name="Lind A.E."/>
            <person name="van Eijk R."/>
            <person name="Schleper C."/>
            <person name="Guy L."/>
            <person name="Ettema T.J."/>
        </authorList>
    </citation>
    <scope>NUCLEOTIDE SEQUENCE</scope>
</reference>
<dbReference type="Pfam" id="PF01553">
    <property type="entry name" value="Acyltransferase"/>
    <property type="match status" value="2"/>
</dbReference>
<feature type="domain" description="Phospholipid/glycerol acyltransferase" evidence="3">
    <location>
        <begin position="369"/>
        <end position="487"/>
    </location>
</feature>
<evidence type="ECO:0000256" key="2">
    <source>
        <dbReference type="ARBA" id="ARBA00023315"/>
    </source>
</evidence>
<organism evidence="4">
    <name type="scientific">marine sediment metagenome</name>
    <dbReference type="NCBI Taxonomy" id="412755"/>
    <lineage>
        <taxon>unclassified sequences</taxon>
        <taxon>metagenomes</taxon>
        <taxon>ecological metagenomes</taxon>
    </lineage>
</organism>
<dbReference type="CDD" id="cd07989">
    <property type="entry name" value="LPLAT_AGPAT-like"/>
    <property type="match status" value="2"/>
</dbReference>
<dbReference type="PANTHER" id="PTHR10434:SF11">
    <property type="entry name" value="1-ACYL-SN-GLYCEROL-3-PHOSPHATE ACYLTRANSFERASE"/>
    <property type="match status" value="1"/>
</dbReference>
<evidence type="ECO:0000259" key="3">
    <source>
        <dbReference type="SMART" id="SM00563"/>
    </source>
</evidence>
<dbReference type="GO" id="GO:0003841">
    <property type="term" value="F:1-acylglycerol-3-phosphate O-acyltransferase activity"/>
    <property type="evidence" value="ECO:0007669"/>
    <property type="project" value="TreeGrafter"/>
</dbReference>
<feature type="domain" description="Phospholipid/glycerol acyltransferase" evidence="3">
    <location>
        <begin position="105"/>
        <end position="216"/>
    </location>
</feature>
<keyword evidence="2" id="KW-0012">Acyltransferase</keyword>